<reference evidence="11 12" key="1">
    <citation type="submission" date="2019-03" db="EMBL/GenBank/DDBJ databases">
        <title>Single cell metagenomics reveals metabolic interactions within the superorganism composed of flagellate Streblomastix strix and complex community of Bacteroidetes bacteria on its surface.</title>
        <authorList>
            <person name="Treitli S.C."/>
            <person name="Kolisko M."/>
            <person name="Husnik F."/>
            <person name="Keeling P."/>
            <person name="Hampl V."/>
        </authorList>
    </citation>
    <scope>NUCLEOTIDE SEQUENCE [LARGE SCALE GENOMIC DNA]</scope>
    <source>
        <strain evidence="11">ST1C</strain>
    </source>
</reference>
<dbReference type="PANTHER" id="PTHR11254">
    <property type="entry name" value="HECT DOMAIN UBIQUITIN-PROTEIN LIGASE"/>
    <property type="match status" value="1"/>
</dbReference>
<feature type="compositionally biased region" description="Polar residues" evidence="9">
    <location>
        <begin position="455"/>
        <end position="483"/>
    </location>
</feature>
<gene>
    <name evidence="11" type="ORF">EZS28_006939</name>
</gene>
<dbReference type="InterPro" id="IPR035983">
    <property type="entry name" value="Hect_E3_ubiquitin_ligase"/>
</dbReference>
<comment type="pathway">
    <text evidence="2">Protein modification; protein ubiquitination.</text>
</comment>
<evidence type="ECO:0000256" key="7">
    <source>
        <dbReference type="ARBA" id="ARBA00022786"/>
    </source>
</evidence>
<dbReference type="PANTHER" id="PTHR11254:SF440">
    <property type="entry name" value="E3 UBIQUITIN-PROTEIN LIGASE NEDD-4"/>
    <property type="match status" value="1"/>
</dbReference>
<dbReference type="InterPro" id="IPR032675">
    <property type="entry name" value="LRR_dom_sf"/>
</dbReference>
<feature type="compositionally biased region" description="Polar residues" evidence="9">
    <location>
        <begin position="539"/>
        <end position="549"/>
    </location>
</feature>
<feature type="compositionally biased region" description="Low complexity" evidence="9">
    <location>
        <begin position="490"/>
        <end position="538"/>
    </location>
</feature>
<comment type="caution">
    <text evidence="8">Lacks conserved residue(s) required for the propagation of feature annotation.</text>
</comment>
<dbReference type="InterPro" id="IPR000569">
    <property type="entry name" value="HECT_dom"/>
</dbReference>
<evidence type="ECO:0000256" key="2">
    <source>
        <dbReference type="ARBA" id="ARBA00004906"/>
    </source>
</evidence>
<evidence type="ECO:0000313" key="12">
    <source>
        <dbReference type="Proteomes" id="UP000324800"/>
    </source>
</evidence>
<dbReference type="Pfam" id="PF00632">
    <property type="entry name" value="HECT"/>
    <property type="match status" value="1"/>
</dbReference>
<feature type="region of interest" description="Disordered" evidence="9">
    <location>
        <begin position="412"/>
        <end position="560"/>
    </location>
</feature>
<dbReference type="PROSITE" id="PS50237">
    <property type="entry name" value="HECT"/>
    <property type="match status" value="1"/>
</dbReference>
<dbReference type="Gene3D" id="3.90.1750.10">
    <property type="entry name" value="Hect, E3 ligase catalytic domains"/>
    <property type="match status" value="1"/>
</dbReference>
<dbReference type="FunFam" id="3.90.1750.10:FF:000079">
    <property type="entry name" value="E3 ubiquitin-protein ligase"/>
    <property type="match status" value="1"/>
</dbReference>
<evidence type="ECO:0000313" key="11">
    <source>
        <dbReference type="EMBL" id="KAA6397536.1"/>
    </source>
</evidence>
<evidence type="ECO:0000259" key="10">
    <source>
        <dbReference type="PROSITE" id="PS50237"/>
    </source>
</evidence>
<organism evidence="11 12">
    <name type="scientific">Streblomastix strix</name>
    <dbReference type="NCBI Taxonomy" id="222440"/>
    <lineage>
        <taxon>Eukaryota</taxon>
        <taxon>Metamonada</taxon>
        <taxon>Preaxostyla</taxon>
        <taxon>Oxymonadida</taxon>
        <taxon>Streblomastigidae</taxon>
        <taxon>Streblomastix</taxon>
    </lineage>
</organism>
<dbReference type="InterPro" id="IPR001611">
    <property type="entry name" value="Leu-rich_rpt"/>
</dbReference>
<sequence length="849" mass="97705">MGEIITPNYIHNKYFLKVQKNRQKKKAGMRKQKHIQQIMKINRISTAMGGLSCKLCFANLFGSKNLDISSQDIDVIPISIYENTGLIELDASGNQLRSIPNTISRLINLQTLNLRYNMLEYLCEDIERLNKLQTLRLDNNQLYNLPDRFTLQSLEILDLSQNFITELPSSLGGCINLVELNLRRNKLTNLPSSLGALIKLKVLDIQYNPHMNLAIQRISLKSKKSSVQHVIQYLQYRMRPNNTLLPRFQERKIEKGQIVFYDRDLNINLKVDPRYYMFLRAEVRDDRYKYDMTGDPFIYQVTKQGTNGHETKLELMTQPMIRCDIKSCNNYTVNGCPYHYCTSCCKNTECPYHSKKQQQQQPFVEVDQNSPYIEPKSGKRGSPGNLQNNSKRSSQQIKQKGLKNLDFNLQLSQYPPQSKGGTLTHQQQQSSSSQYSPLNRTASQQSQSQLQDQSPNMQQNSHQSDQISSPNVNPTYSFSSLATDTLDVPGQSSNGQQGQSSTRQRSRTDGGMSSTSNSNSTSVSNSGQSSSQTQQTNQDPHQSTQNEMSVTEDIPQINPNLPLDLRINMLRRFLEMKRPQEPQKWSEKPRMKCQVRRKTLLEDSFTAFMNTNPDKLKLRLNIQFMGEDGIDYGGLTREWFSLILPEVTDANYALFIGGRDTDSYIYSINPLSSVNQDHLQYFRFVGRVLGKALYENHLVNIHFSHLVYKCLLNQPFMLSDLEPVDADAYRSLIYVSENDPTDLMLDFTVTFKEFDQVKEIELKPGGKDIEVTQENKVEYIQLMIEHKLTYQIFSQMKAMQKGFHDILPEGCLYAFTPAELELMLCGVEKIDVDDWKQNTEYTGMYYMCI</sequence>
<evidence type="ECO:0000256" key="5">
    <source>
        <dbReference type="ARBA" id="ARBA00022679"/>
    </source>
</evidence>
<dbReference type="AlphaFoldDB" id="A0A5J4WSP6"/>
<evidence type="ECO:0000256" key="1">
    <source>
        <dbReference type="ARBA" id="ARBA00000885"/>
    </source>
</evidence>
<evidence type="ECO:0000256" key="3">
    <source>
        <dbReference type="ARBA" id="ARBA00012485"/>
    </source>
</evidence>
<feature type="domain" description="HECT" evidence="10">
    <location>
        <begin position="612"/>
        <end position="849"/>
    </location>
</feature>
<accession>A0A5J4WSP6</accession>
<comment type="caution">
    <text evidence="11">The sequence shown here is derived from an EMBL/GenBank/DDBJ whole genome shotgun (WGS) entry which is preliminary data.</text>
</comment>
<evidence type="ECO:0000256" key="8">
    <source>
        <dbReference type="PROSITE-ProRule" id="PRU00104"/>
    </source>
</evidence>
<feature type="compositionally biased region" description="Polar residues" evidence="9">
    <location>
        <begin position="384"/>
        <end position="397"/>
    </location>
</feature>
<keyword evidence="6" id="KW-0677">Repeat</keyword>
<keyword evidence="7 8" id="KW-0833">Ubl conjugation pathway</keyword>
<feature type="compositionally biased region" description="Low complexity" evidence="9">
    <location>
        <begin position="443"/>
        <end position="454"/>
    </location>
</feature>
<dbReference type="Gene3D" id="3.30.2160.10">
    <property type="entry name" value="Hect, E3 ligase catalytic domain"/>
    <property type="match status" value="1"/>
</dbReference>
<protein>
    <recommendedName>
        <fullName evidence="3">HECT-type E3 ubiquitin transferase</fullName>
        <ecNumber evidence="3">2.3.2.26</ecNumber>
    </recommendedName>
</protein>
<dbReference type="SMART" id="SM00369">
    <property type="entry name" value="LRR_TYP"/>
    <property type="match status" value="4"/>
</dbReference>
<dbReference type="SUPFAM" id="SSF52058">
    <property type="entry name" value="L domain-like"/>
    <property type="match status" value="1"/>
</dbReference>
<dbReference type="InterPro" id="IPR050409">
    <property type="entry name" value="E3_ubiq-protein_ligase"/>
</dbReference>
<proteinExistence type="predicted"/>
<dbReference type="OrthoDB" id="566279at2759"/>
<keyword evidence="5" id="KW-0808">Transferase</keyword>
<dbReference type="EC" id="2.3.2.26" evidence="3"/>
<dbReference type="GO" id="GO:0006511">
    <property type="term" value="P:ubiquitin-dependent protein catabolic process"/>
    <property type="evidence" value="ECO:0007669"/>
    <property type="project" value="TreeGrafter"/>
</dbReference>
<dbReference type="PROSITE" id="PS51450">
    <property type="entry name" value="LRR"/>
    <property type="match status" value="4"/>
</dbReference>
<feature type="compositionally biased region" description="Polar residues" evidence="9">
    <location>
        <begin position="412"/>
        <end position="425"/>
    </location>
</feature>
<evidence type="ECO:0000256" key="9">
    <source>
        <dbReference type="SAM" id="MobiDB-lite"/>
    </source>
</evidence>
<name>A0A5J4WSP6_9EUKA</name>
<dbReference type="GO" id="GO:0016567">
    <property type="term" value="P:protein ubiquitination"/>
    <property type="evidence" value="ECO:0007669"/>
    <property type="project" value="TreeGrafter"/>
</dbReference>
<dbReference type="FunFam" id="3.30.2160.10:FF:000001">
    <property type="entry name" value="E3 ubiquitin-protein ligase NEDD4-like"/>
    <property type="match status" value="1"/>
</dbReference>
<keyword evidence="4" id="KW-0433">Leucine-rich repeat</keyword>
<dbReference type="GO" id="GO:0061630">
    <property type="term" value="F:ubiquitin protein ligase activity"/>
    <property type="evidence" value="ECO:0007669"/>
    <property type="project" value="UniProtKB-EC"/>
</dbReference>
<dbReference type="Pfam" id="PF13855">
    <property type="entry name" value="LRR_8"/>
    <property type="match status" value="1"/>
</dbReference>
<dbReference type="Proteomes" id="UP000324800">
    <property type="component" value="Unassembled WGS sequence"/>
</dbReference>
<dbReference type="EMBL" id="SNRW01001157">
    <property type="protein sequence ID" value="KAA6397536.1"/>
    <property type="molecule type" value="Genomic_DNA"/>
</dbReference>
<feature type="region of interest" description="Disordered" evidence="9">
    <location>
        <begin position="357"/>
        <end position="397"/>
    </location>
</feature>
<dbReference type="SMART" id="SM00364">
    <property type="entry name" value="LRR_BAC"/>
    <property type="match status" value="5"/>
</dbReference>
<evidence type="ECO:0000256" key="6">
    <source>
        <dbReference type="ARBA" id="ARBA00022737"/>
    </source>
</evidence>
<dbReference type="SMART" id="SM00119">
    <property type="entry name" value="HECTc"/>
    <property type="match status" value="1"/>
</dbReference>
<dbReference type="Gene3D" id="3.80.10.10">
    <property type="entry name" value="Ribonuclease Inhibitor"/>
    <property type="match status" value="1"/>
</dbReference>
<dbReference type="GO" id="GO:0005737">
    <property type="term" value="C:cytoplasm"/>
    <property type="evidence" value="ECO:0007669"/>
    <property type="project" value="UniProtKB-ARBA"/>
</dbReference>
<dbReference type="SUPFAM" id="SSF56204">
    <property type="entry name" value="Hect, E3 ligase catalytic domain"/>
    <property type="match status" value="1"/>
</dbReference>
<dbReference type="InterPro" id="IPR003591">
    <property type="entry name" value="Leu-rich_rpt_typical-subtyp"/>
</dbReference>
<evidence type="ECO:0000256" key="4">
    <source>
        <dbReference type="ARBA" id="ARBA00022614"/>
    </source>
</evidence>
<comment type="catalytic activity">
    <reaction evidence="1">
        <text>S-ubiquitinyl-[E2 ubiquitin-conjugating enzyme]-L-cysteine + [acceptor protein]-L-lysine = [E2 ubiquitin-conjugating enzyme]-L-cysteine + N(6)-ubiquitinyl-[acceptor protein]-L-lysine.</text>
        <dbReference type="EC" id="2.3.2.26"/>
    </reaction>
</comment>
<feature type="compositionally biased region" description="Low complexity" evidence="9">
    <location>
        <begin position="426"/>
        <end position="436"/>
    </location>
</feature>